<protein>
    <submittedName>
        <fullName evidence="2">Uncharacterized protein</fullName>
    </submittedName>
</protein>
<dbReference type="AlphaFoldDB" id="A0AAW8P2Z9"/>
<name>A0AAW8P2Z9_9HYPH</name>
<comment type="caution">
    <text evidence="2">The sequence shown here is derived from an EMBL/GenBank/DDBJ whole genome shotgun (WGS) entry which is preliminary data.</text>
</comment>
<organism evidence="2 3">
    <name type="scientific">Rhizobium redzepovicii</name>
    <dbReference type="NCBI Taxonomy" id="2867518"/>
    <lineage>
        <taxon>Bacteria</taxon>
        <taxon>Pseudomonadati</taxon>
        <taxon>Pseudomonadota</taxon>
        <taxon>Alphaproteobacteria</taxon>
        <taxon>Hyphomicrobiales</taxon>
        <taxon>Rhizobiaceae</taxon>
        <taxon>Rhizobium/Agrobacterium group</taxon>
        <taxon>Rhizobium</taxon>
    </lineage>
</organism>
<accession>A0AAW8P2Z9</accession>
<dbReference type="EMBL" id="JAVLSH010000007">
    <property type="protein sequence ID" value="MDR9761454.1"/>
    <property type="molecule type" value="Genomic_DNA"/>
</dbReference>
<evidence type="ECO:0000313" key="3">
    <source>
        <dbReference type="Proteomes" id="UP001269402"/>
    </source>
</evidence>
<evidence type="ECO:0000313" key="2">
    <source>
        <dbReference type="EMBL" id="MDR9761454.1"/>
    </source>
</evidence>
<gene>
    <name evidence="2" type="ORF">RJJ37_17765</name>
</gene>
<evidence type="ECO:0000256" key="1">
    <source>
        <dbReference type="SAM" id="MobiDB-lite"/>
    </source>
</evidence>
<feature type="region of interest" description="Disordered" evidence="1">
    <location>
        <begin position="91"/>
        <end position="117"/>
    </location>
</feature>
<keyword evidence="3" id="KW-1185">Reference proteome</keyword>
<reference evidence="3" key="1">
    <citation type="submission" date="2023-07" db="EMBL/GenBank/DDBJ databases">
        <title>Genomic characterization of faba bean (Vicia faba) microsymbionts in Mexican soils.</title>
        <authorList>
            <person name="Rivera Orduna F.N."/>
            <person name="Guevara-Luna J."/>
            <person name="Yan J."/>
            <person name="Arroyo-Herrera I."/>
            <person name="Li Y."/>
            <person name="Vasquez-Murrieta M.S."/>
            <person name="Wang E.T."/>
        </authorList>
    </citation>
    <scope>NUCLEOTIDE SEQUENCE [LARGE SCALE GENOMIC DNA]</scope>
    <source>
        <strain evidence="3">CH6</strain>
    </source>
</reference>
<dbReference type="Proteomes" id="UP001269402">
    <property type="component" value="Unassembled WGS sequence"/>
</dbReference>
<proteinExistence type="predicted"/>
<dbReference type="RefSeq" id="WP_183854938.1">
    <property type="nucleotide sequence ID" value="NZ_JAVLSH010000007.1"/>
</dbReference>
<sequence length="128" mass="14542">MTAGRHGYVAEITRVLSQTRHLSVTNNEGLRAREWYAIDARMSAFSYASADNRNLRESAQPDQRALCGRADVGLKVSLAADQRSTLCRLRQKRRRSGIGSGKEENREQFTNQRFGENPSWGKEIGWWA</sequence>